<protein>
    <submittedName>
        <fullName evidence="2">Uncharacterized protein</fullName>
    </submittedName>
</protein>
<evidence type="ECO:0000313" key="2">
    <source>
        <dbReference type="EMBL" id="EMI23572.1"/>
    </source>
</evidence>
<accession>M5S7D8</accession>
<dbReference type="STRING" id="1263868.RESH_05823"/>
<dbReference type="EMBL" id="ANOF01000188">
    <property type="protein sequence ID" value="EMI23572.1"/>
    <property type="molecule type" value="Genomic_DNA"/>
</dbReference>
<feature type="compositionally biased region" description="Polar residues" evidence="1">
    <location>
        <begin position="38"/>
        <end position="48"/>
    </location>
</feature>
<dbReference type="Proteomes" id="UP000011996">
    <property type="component" value="Unassembled WGS sequence"/>
</dbReference>
<comment type="caution">
    <text evidence="2">The sequence shown here is derived from an EMBL/GenBank/DDBJ whole genome shotgun (WGS) entry which is preliminary data.</text>
</comment>
<evidence type="ECO:0000313" key="3">
    <source>
        <dbReference type="Proteomes" id="UP000011996"/>
    </source>
</evidence>
<gene>
    <name evidence="2" type="ORF">RESH_05823</name>
</gene>
<organism evidence="2 3">
    <name type="scientific">Rhodopirellula europaea SH398</name>
    <dbReference type="NCBI Taxonomy" id="1263868"/>
    <lineage>
        <taxon>Bacteria</taxon>
        <taxon>Pseudomonadati</taxon>
        <taxon>Planctomycetota</taxon>
        <taxon>Planctomycetia</taxon>
        <taxon>Pirellulales</taxon>
        <taxon>Pirellulaceae</taxon>
        <taxon>Rhodopirellula</taxon>
    </lineage>
</organism>
<feature type="region of interest" description="Disordered" evidence="1">
    <location>
        <begin position="35"/>
        <end position="55"/>
    </location>
</feature>
<sequence>MSTGFFVRTLSGSRIFVFAFGFLTFLWFVRWASALGPPTQNSKNTTQIKHFEPPR</sequence>
<dbReference type="AlphaFoldDB" id="M5S7D8"/>
<dbReference type="PATRIC" id="fig|1263868.3.peg.6310"/>
<name>M5S7D8_9BACT</name>
<reference evidence="2 3" key="1">
    <citation type="journal article" date="2013" name="Mar. Genomics">
        <title>Expression of sulfatases in Rhodopirellula baltica and the diversity of sulfatases in the genus Rhodopirellula.</title>
        <authorList>
            <person name="Wegner C.E."/>
            <person name="Richter-Heitmann T."/>
            <person name="Klindworth A."/>
            <person name="Klockow C."/>
            <person name="Richter M."/>
            <person name="Achstetter T."/>
            <person name="Glockner F.O."/>
            <person name="Harder J."/>
        </authorList>
    </citation>
    <scope>NUCLEOTIDE SEQUENCE [LARGE SCALE GENOMIC DNA]</scope>
    <source>
        <strain evidence="2 3">SH398</strain>
    </source>
</reference>
<proteinExistence type="predicted"/>
<evidence type="ECO:0000256" key="1">
    <source>
        <dbReference type="SAM" id="MobiDB-lite"/>
    </source>
</evidence>